<comment type="similarity">
    <text evidence="3">Belongs to the peptidase M20A family. ArgE subfamily.</text>
</comment>
<dbReference type="NCBIfam" id="TIGR01892">
    <property type="entry name" value="AcOrn-deacetyl"/>
    <property type="match status" value="1"/>
</dbReference>
<keyword evidence="8" id="KW-0378">Hydrolase</keyword>
<comment type="caution">
    <text evidence="12">The sequence shown here is derived from an EMBL/GenBank/DDBJ whole genome shotgun (WGS) entry which is preliminary data.</text>
</comment>
<comment type="cofactor">
    <cofactor evidence="1">
        <name>Zn(2+)</name>
        <dbReference type="ChEBI" id="CHEBI:29105"/>
    </cofactor>
</comment>
<evidence type="ECO:0000256" key="6">
    <source>
        <dbReference type="ARBA" id="ARBA00022605"/>
    </source>
</evidence>
<keyword evidence="10" id="KW-0170">Cobalt</keyword>
<dbReference type="InterPro" id="IPR011650">
    <property type="entry name" value="Peptidase_M20_dimer"/>
</dbReference>
<dbReference type="Pfam" id="PF01546">
    <property type="entry name" value="Peptidase_M20"/>
    <property type="match status" value="1"/>
</dbReference>
<dbReference type="GO" id="GO:0008777">
    <property type="term" value="F:acetylornithine deacetylase activity"/>
    <property type="evidence" value="ECO:0007669"/>
    <property type="project" value="TreeGrafter"/>
</dbReference>
<evidence type="ECO:0000256" key="2">
    <source>
        <dbReference type="ARBA" id="ARBA00004496"/>
    </source>
</evidence>
<dbReference type="CDD" id="cd03894">
    <property type="entry name" value="M20_ArgE"/>
    <property type="match status" value="1"/>
</dbReference>
<dbReference type="EMBL" id="MASR01000001">
    <property type="protein sequence ID" value="OFE13412.1"/>
    <property type="molecule type" value="Genomic_DNA"/>
</dbReference>
<evidence type="ECO:0000313" key="12">
    <source>
        <dbReference type="EMBL" id="OFE13412.1"/>
    </source>
</evidence>
<evidence type="ECO:0000256" key="5">
    <source>
        <dbReference type="ARBA" id="ARBA00022571"/>
    </source>
</evidence>
<accession>A0A1E8CMA0</accession>
<dbReference type="GO" id="GO:0006526">
    <property type="term" value="P:L-arginine biosynthetic process"/>
    <property type="evidence" value="ECO:0007669"/>
    <property type="project" value="UniProtKB-KW"/>
</dbReference>
<dbReference type="PANTHER" id="PTHR43808">
    <property type="entry name" value="ACETYLORNITHINE DEACETYLASE"/>
    <property type="match status" value="1"/>
</dbReference>
<dbReference type="HAMAP" id="MF_01108">
    <property type="entry name" value="ArgE"/>
    <property type="match status" value="1"/>
</dbReference>
<dbReference type="AlphaFoldDB" id="A0A1E8CMA0"/>
<sequence>MRNTRSLMQHMDAVLRLPSISSTNSSIDMSNLPVINYLAEQFTALGFECEIMPCESSSEQGKANLIATLGSGPGGLVLAGHTDTVPMDEALWSVNPLQMTERDNRIYGLGSTDMKGFFALILEAVRAFVDTPMQQPLIVLATSDEETSMFGARKLAELGRPKARYAVIGEPTGMKPIHAHKGVMMESIRLQGRSGHSSDPSLGINAMEAMHDVIGELLKFRAELQEKYRNPLFAIELPTMNLGCIHGGDNPNRICGHCELEFDIRLLPGMEVETMRSLIDERLQPLARRWQVGFELTPLFPGAPAFLCPAESDLVKTAERLTGHSVGTVAFGTEAPWLQKIGMDTIVLGPGDIEQAHQPDEYLGLDRIQPCLDLLQELITHYCVKGNATAA</sequence>
<evidence type="ECO:0000256" key="8">
    <source>
        <dbReference type="ARBA" id="ARBA00022801"/>
    </source>
</evidence>
<evidence type="ECO:0000256" key="9">
    <source>
        <dbReference type="ARBA" id="ARBA00022833"/>
    </source>
</evidence>
<protein>
    <submittedName>
        <fullName evidence="12">Acetylornithine deacetylase</fullName>
    </submittedName>
</protein>
<evidence type="ECO:0000259" key="11">
    <source>
        <dbReference type="Pfam" id="PF07687"/>
    </source>
</evidence>
<dbReference type="RefSeq" id="WP_070117511.1">
    <property type="nucleotide sequence ID" value="NZ_MASR01000001.1"/>
</dbReference>
<dbReference type="InterPro" id="IPR036264">
    <property type="entry name" value="Bact_exopeptidase_dim_dom"/>
</dbReference>
<feature type="domain" description="Peptidase M20 dimerisation" evidence="11">
    <location>
        <begin position="179"/>
        <end position="289"/>
    </location>
</feature>
<evidence type="ECO:0000256" key="1">
    <source>
        <dbReference type="ARBA" id="ARBA00001947"/>
    </source>
</evidence>
<keyword evidence="6" id="KW-0028">Amino-acid biosynthesis</keyword>
<dbReference type="GO" id="GO:0005737">
    <property type="term" value="C:cytoplasm"/>
    <property type="evidence" value="ECO:0007669"/>
    <property type="project" value="UniProtKB-SubCell"/>
</dbReference>
<evidence type="ECO:0000313" key="13">
    <source>
        <dbReference type="Proteomes" id="UP000175669"/>
    </source>
</evidence>
<evidence type="ECO:0000256" key="3">
    <source>
        <dbReference type="ARBA" id="ARBA00005691"/>
    </source>
</evidence>
<dbReference type="InterPro" id="IPR001261">
    <property type="entry name" value="ArgE/DapE_CS"/>
</dbReference>
<gene>
    <name evidence="12" type="ORF">PHACT_09905</name>
</gene>
<dbReference type="Gene3D" id="3.30.70.360">
    <property type="match status" value="1"/>
</dbReference>
<organism evidence="12 13">
    <name type="scientific">Pseudohongiella acticola</name>
    <dbReference type="NCBI Taxonomy" id="1524254"/>
    <lineage>
        <taxon>Bacteria</taxon>
        <taxon>Pseudomonadati</taxon>
        <taxon>Pseudomonadota</taxon>
        <taxon>Gammaproteobacteria</taxon>
        <taxon>Pseudomonadales</taxon>
        <taxon>Pseudohongiellaceae</taxon>
        <taxon>Pseudohongiella</taxon>
    </lineage>
</organism>
<keyword evidence="9" id="KW-0862">Zinc</keyword>
<proteinExistence type="inferred from homology"/>
<reference evidence="13" key="1">
    <citation type="submission" date="2016-07" db="EMBL/GenBank/DDBJ databases">
        <authorList>
            <person name="Florea S."/>
            <person name="Webb J.S."/>
            <person name="Jaromczyk J."/>
            <person name="Schardl C.L."/>
        </authorList>
    </citation>
    <scope>NUCLEOTIDE SEQUENCE [LARGE SCALE GENOMIC DNA]</scope>
    <source>
        <strain evidence="13">KCTC 42131</strain>
    </source>
</reference>
<dbReference type="SUPFAM" id="SSF53187">
    <property type="entry name" value="Zn-dependent exopeptidases"/>
    <property type="match status" value="1"/>
</dbReference>
<dbReference type="GO" id="GO:0046872">
    <property type="term" value="F:metal ion binding"/>
    <property type="evidence" value="ECO:0007669"/>
    <property type="project" value="UniProtKB-KW"/>
</dbReference>
<dbReference type="STRING" id="1524254.PHACT_09905"/>
<evidence type="ECO:0000256" key="10">
    <source>
        <dbReference type="ARBA" id="ARBA00023285"/>
    </source>
</evidence>
<dbReference type="InterPro" id="IPR010169">
    <property type="entry name" value="AcOrn-deacetyl"/>
</dbReference>
<evidence type="ECO:0000256" key="7">
    <source>
        <dbReference type="ARBA" id="ARBA00022723"/>
    </source>
</evidence>
<dbReference type="NCBIfam" id="NF003474">
    <property type="entry name" value="PRK05111.1"/>
    <property type="match status" value="1"/>
</dbReference>
<dbReference type="Gene3D" id="3.40.630.10">
    <property type="entry name" value="Zn peptidases"/>
    <property type="match status" value="1"/>
</dbReference>
<dbReference type="PANTHER" id="PTHR43808:SF1">
    <property type="entry name" value="ACETYLORNITHINE DEACETYLASE"/>
    <property type="match status" value="1"/>
</dbReference>
<keyword evidence="13" id="KW-1185">Reference proteome</keyword>
<dbReference type="SUPFAM" id="SSF55031">
    <property type="entry name" value="Bacterial exopeptidase dimerisation domain"/>
    <property type="match status" value="1"/>
</dbReference>
<keyword evidence="4" id="KW-0963">Cytoplasm</keyword>
<dbReference type="OrthoDB" id="3665926at2"/>
<evidence type="ECO:0000256" key="4">
    <source>
        <dbReference type="ARBA" id="ARBA00022490"/>
    </source>
</evidence>
<dbReference type="InterPro" id="IPR050072">
    <property type="entry name" value="Peptidase_M20A"/>
</dbReference>
<name>A0A1E8CMA0_9GAMM</name>
<dbReference type="PROSITE" id="PS00759">
    <property type="entry name" value="ARGE_DAPE_CPG2_2"/>
    <property type="match status" value="1"/>
</dbReference>
<dbReference type="FunFam" id="3.30.70.360:FF:000003">
    <property type="entry name" value="Acetylornithine deacetylase"/>
    <property type="match status" value="1"/>
</dbReference>
<keyword evidence="5" id="KW-0055">Arginine biosynthesis</keyword>
<dbReference type="Pfam" id="PF07687">
    <property type="entry name" value="M20_dimer"/>
    <property type="match status" value="1"/>
</dbReference>
<dbReference type="Proteomes" id="UP000175669">
    <property type="component" value="Unassembled WGS sequence"/>
</dbReference>
<comment type="subcellular location">
    <subcellularLocation>
        <location evidence="2">Cytoplasm</location>
    </subcellularLocation>
</comment>
<keyword evidence="7" id="KW-0479">Metal-binding</keyword>
<dbReference type="InterPro" id="IPR002933">
    <property type="entry name" value="Peptidase_M20"/>
</dbReference>